<organism evidence="1 2">
    <name type="scientific">Thiohalocapsa halophila</name>
    <dbReference type="NCBI Taxonomy" id="69359"/>
    <lineage>
        <taxon>Bacteria</taxon>
        <taxon>Pseudomonadati</taxon>
        <taxon>Pseudomonadota</taxon>
        <taxon>Gammaproteobacteria</taxon>
        <taxon>Chromatiales</taxon>
        <taxon>Chromatiaceae</taxon>
        <taxon>Thiohalocapsa</taxon>
    </lineage>
</organism>
<evidence type="ECO:0000313" key="1">
    <source>
        <dbReference type="EMBL" id="MBK1630326.1"/>
    </source>
</evidence>
<dbReference type="Pfam" id="PF08897">
    <property type="entry name" value="DUF1841"/>
    <property type="match status" value="1"/>
</dbReference>
<name>A0ABS1CG10_9GAMM</name>
<accession>A0ABS1CG10</accession>
<dbReference type="EMBL" id="NRRV01000010">
    <property type="protein sequence ID" value="MBK1630326.1"/>
    <property type="molecule type" value="Genomic_DNA"/>
</dbReference>
<keyword evidence="2" id="KW-1185">Reference proteome</keyword>
<proteinExistence type="predicted"/>
<dbReference type="Proteomes" id="UP000748752">
    <property type="component" value="Unassembled WGS sequence"/>
</dbReference>
<evidence type="ECO:0000313" key="2">
    <source>
        <dbReference type="Proteomes" id="UP000748752"/>
    </source>
</evidence>
<evidence type="ECO:0008006" key="3">
    <source>
        <dbReference type="Google" id="ProtNLM"/>
    </source>
</evidence>
<reference evidence="1 2" key="1">
    <citation type="journal article" date="2020" name="Microorganisms">
        <title>Osmotic Adaptation and Compatible Solute Biosynthesis of Phototrophic Bacteria as Revealed from Genome Analyses.</title>
        <authorList>
            <person name="Imhoff J.F."/>
            <person name="Rahn T."/>
            <person name="Kunzel S."/>
            <person name="Keller A."/>
            <person name="Neulinger S.C."/>
        </authorList>
    </citation>
    <scope>NUCLEOTIDE SEQUENCE [LARGE SCALE GENOMIC DNA]</scope>
    <source>
        <strain evidence="1 2">DSM 6210</strain>
    </source>
</reference>
<sequence>MFGAQRDPYRRRFIEAWQKAQSGEPLDPLEQRIAEVVAKHPEYHRMLAAADQALDKDWLPEGGETNPFLHMALHLALLEQIGADHPPGIRALYESGLRIHSGDAHAVEHQLLDCLAESMWRMQREGREDDPRNYLACIRRALGLPPTDH</sequence>
<dbReference type="InterPro" id="IPR014993">
    <property type="entry name" value="DUF1841"/>
</dbReference>
<dbReference type="RefSeq" id="WP_200235046.1">
    <property type="nucleotide sequence ID" value="NZ_NRRV01000010.1"/>
</dbReference>
<protein>
    <recommendedName>
        <fullName evidence="3">DUF1841 family protein</fullName>
    </recommendedName>
</protein>
<gene>
    <name evidence="1" type="ORF">CKO31_06100</name>
</gene>
<comment type="caution">
    <text evidence="1">The sequence shown here is derived from an EMBL/GenBank/DDBJ whole genome shotgun (WGS) entry which is preliminary data.</text>
</comment>